<dbReference type="InterPro" id="IPR052169">
    <property type="entry name" value="CW_Biosynth-Accessory"/>
</dbReference>
<name>A0ABQ2YVP3_9GAMM</name>
<keyword evidence="4" id="KW-1185">Reference proteome</keyword>
<feature type="domain" description="Capsule synthesis protein CapA" evidence="2">
    <location>
        <begin position="16"/>
        <end position="297"/>
    </location>
</feature>
<comment type="caution">
    <text evidence="3">The sequence shown here is derived from an EMBL/GenBank/DDBJ whole genome shotgun (WGS) entry which is preliminary data.</text>
</comment>
<dbReference type="EMBL" id="BMXS01000011">
    <property type="protein sequence ID" value="GGX95492.1"/>
    <property type="molecule type" value="Genomic_DNA"/>
</dbReference>
<protein>
    <submittedName>
        <fullName evidence="3">Capsule biosynthesis protein</fullName>
    </submittedName>
</protein>
<comment type="similarity">
    <text evidence="1">Belongs to the CapA family.</text>
</comment>
<dbReference type="SMART" id="SM00854">
    <property type="entry name" value="PGA_cap"/>
    <property type="match status" value="1"/>
</dbReference>
<accession>A0ABQ2YVP3</accession>
<evidence type="ECO:0000313" key="3">
    <source>
        <dbReference type="EMBL" id="GGX95492.1"/>
    </source>
</evidence>
<gene>
    <name evidence="3" type="ORF">GCM10007160_23850</name>
</gene>
<dbReference type="CDD" id="cd07381">
    <property type="entry name" value="MPP_CapA"/>
    <property type="match status" value="1"/>
</dbReference>
<dbReference type="PANTHER" id="PTHR33393">
    <property type="entry name" value="POLYGLUTAMINE SYNTHESIS ACCESSORY PROTEIN RV0574C-RELATED"/>
    <property type="match status" value="1"/>
</dbReference>
<proteinExistence type="inferred from homology"/>
<evidence type="ECO:0000256" key="1">
    <source>
        <dbReference type="ARBA" id="ARBA00005662"/>
    </source>
</evidence>
<reference evidence="4" key="1">
    <citation type="journal article" date="2019" name="Int. J. Syst. Evol. Microbiol.">
        <title>The Global Catalogue of Microorganisms (GCM) 10K type strain sequencing project: providing services to taxonomists for standard genome sequencing and annotation.</title>
        <authorList>
            <consortium name="The Broad Institute Genomics Platform"/>
            <consortium name="The Broad Institute Genome Sequencing Center for Infectious Disease"/>
            <person name="Wu L."/>
            <person name="Ma J."/>
        </authorList>
    </citation>
    <scope>NUCLEOTIDE SEQUENCE [LARGE SCALE GENOMIC DNA]</scope>
    <source>
        <strain evidence="4">KCTC 22228</strain>
    </source>
</reference>
<organism evidence="3 4">
    <name type="scientific">Litchfieldella qijiaojingensis</name>
    <dbReference type="NCBI Taxonomy" id="980347"/>
    <lineage>
        <taxon>Bacteria</taxon>
        <taxon>Pseudomonadati</taxon>
        <taxon>Pseudomonadota</taxon>
        <taxon>Gammaproteobacteria</taxon>
        <taxon>Oceanospirillales</taxon>
        <taxon>Halomonadaceae</taxon>
        <taxon>Litchfieldella</taxon>
    </lineage>
</organism>
<dbReference type="PANTHER" id="PTHR33393:SF11">
    <property type="entry name" value="POLYGLUTAMINE SYNTHESIS ACCESSORY PROTEIN RV0574C-RELATED"/>
    <property type="match status" value="1"/>
</dbReference>
<dbReference type="InterPro" id="IPR019079">
    <property type="entry name" value="Capsule_synth_CapA"/>
</dbReference>
<dbReference type="Pfam" id="PF09587">
    <property type="entry name" value="PGA_cap"/>
    <property type="match status" value="1"/>
</dbReference>
<evidence type="ECO:0000313" key="4">
    <source>
        <dbReference type="Proteomes" id="UP000653056"/>
    </source>
</evidence>
<dbReference type="RefSeq" id="WP_189469457.1">
    <property type="nucleotide sequence ID" value="NZ_BMXS01000011.1"/>
</dbReference>
<dbReference type="InterPro" id="IPR029052">
    <property type="entry name" value="Metallo-depent_PP-like"/>
</dbReference>
<dbReference type="SUPFAM" id="SSF56300">
    <property type="entry name" value="Metallo-dependent phosphatases"/>
    <property type="match status" value="1"/>
</dbReference>
<dbReference type="Gene3D" id="3.60.21.10">
    <property type="match status" value="1"/>
</dbReference>
<dbReference type="Proteomes" id="UP000653056">
    <property type="component" value="Unassembled WGS sequence"/>
</dbReference>
<sequence length="378" mass="42186">MSIESLRESGVDESVTLLLCGDVMTGRGIDQILPHPASPELYEPYVRDARNYVRLAEHANGEISYPVSFDYIWGDTLRELERFQPEIRLINLETAVTRHDTPWPHKGINYRMHPDNIPCLTAAGVQCCALANNHVLDWHYGGFKETLATLKHNGIAYAGAANTLADASRPAELPLAGGSRLLVWSFGLADSGIPREWRAKASREGVYLLDSESEEEVEALAQRITAEKRDGDIALISVHWGSNWGYEIPAEHQRLAQHLVDAGADIIHGHSSHHPKGMELYHGKPILYGCGDLINDYEGIGGHEGFYPDLALLFFCRWHLGRGEPGALWMTPLRRRRFALEYTGADDASWLRDTLNQVSLPGSPTVTVDNENRLHWLG</sequence>
<evidence type="ECO:0000259" key="2">
    <source>
        <dbReference type="SMART" id="SM00854"/>
    </source>
</evidence>